<evidence type="ECO:0000256" key="2">
    <source>
        <dbReference type="ARBA" id="ARBA00011901"/>
    </source>
</evidence>
<keyword evidence="7" id="KW-1185">Reference proteome</keyword>
<comment type="caution">
    <text evidence="6">The sequence shown here is derived from an EMBL/GenBank/DDBJ whole genome shotgun (WGS) entry which is preliminary data.</text>
</comment>
<evidence type="ECO:0000256" key="4">
    <source>
        <dbReference type="ARBA" id="ARBA00023316"/>
    </source>
</evidence>
<dbReference type="Proteomes" id="UP000599009">
    <property type="component" value="Unassembled WGS sequence"/>
</dbReference>
<organism evidence="6 7">
    <name type="scientific">Luteimonas terricola</name>
    <dbReference type="NCBI Taxonomy" id="645597"/>
    <lineage>
        <taxon>Bacteria</taxon>
        <taxon>Pseudomonadati</taxon>
        <taxon>Pseudomonadota</taxon>
        <taxon>Gammaproteobacteria</taxon>
        <taxon>Lysobacterales</taxon>
        <taxon>Lysobacteraceae</taxon>
        <taxon>Luteimonas</taxon>
    </lineage>
</organism>
<comment type="catalytic activity">
    <reaction evidence="1">
        <text>Hydrolyzes the link between N-acetylmuramoyl residues and L-amino acid residues in certain cell-wall glycopeptides.</text>
        <dbReference type="EC" id="3.5.1.28"/>
    </reaction>
</comment>
<dbReference type="InterPro" id="IPR051206">
    <property type="entry name" value="NAMLAA_amidase_2"/>
</dbReference>
<reference evidence="7" key="1">
    <citation type="journal article" date="2019" name="Int. J. Syst. Evol. Microbiol.">
        <title>The Global Catalogue of Microorganisms (GCM) 10K type strain sequencing project: providing services to taxonomists for standard genome sequencing and annotation.</title>
        <authorList>
            <consortium name="The Broad Institute Genomics Platform"/>
            <consortium name="The Broad Institute Genome Sequencing Center for Infectious Disease"/>
            <person name="Wu L."/>
            <person name="Ma J."/>
        </authorList>
    </citation>
    <scope>NUCLEOTIDE SEQUENCE [LARGE SCALE GENOMIC DNA]</scope>
    <source>
        <strain evidence="7">CGMCC 1.8985</strain>
    </source>
</reference>
<dbReference type="EMBL" id="BMME01000002">
    <property type="protein sequence ID" value="GGK16285.1"/>
    <property type="molecule type" value="Genomic_DNA"/>
</dbReference>
<dbReference type="SMART" id="SM00644">
    <property type="entry name" value="Ami_2"/>
    <property type="match status" value="1"/>
</dbReference>
<proteinExistence type="predicted"/>
<accession>A0ABQ2ELG2</accession>
<dbReference type="PANTHER" id="PTHR30417">
    <property type="entry name" value="N-ACETYLMURAMOYL-L-ALANINE AMIDASE AMID"/>
    <property type="match status" value="1"/>
</dbReference>
<keyword evidence="4" id="KW-0961">Cell wall biogenesis/degradation</keyword>
<evidence type="ECO:0000256" key="3">
    <source>
        <dbReference type="ARBA" id="ARBA00022801"/>
    </source>
</evidence>
<gene>
    <name evidence="6" type="ORF">GCM10011394_26910</name>
</gene>
<sequence>MATWVPSPNHDERRPVVIVLHYTEQDSVEQSLHTLRTRNSGGPVSSHYLVGDDGAIYQLVADGHRAWHAGGGRWGTITDLNSASIGIEIDNDGREPFTEPQVQALLRLLDDLTTRLRIPRTQVIGHSDLAPTRKIDPGPLFPWKRLADAGFGIWPADDASPPPEGFDAMRALRLVGYDTSDPQATIRAFRMRFRGDAQTVLDEEDLRILHALTLPDGAGLAMAVEPVPGG</sequence>
<evidence type="ECO:0000259" key="5">
    <source>
        <dbReference type="SMART" id="SM00644"/>
    </source>
</evidence>
<dbReference type="InterPro" id="IPR002502">
    <property type="entry name" value="Amidase_domain"/>
</dbReference>
<evidence type="ECO:0000313" key="7">
    <source>
        <dbReference type="Proteomes" id="UP000599009"/>
    </source>
</evidence>
<dbReference type="SUPFAM" id="SSF55846">
    <property type="entry name" value="N-acetylmuramoyl-L-alanine amidase-like"/>
    <property type="match status" value="1"/>
</dbReference>
<evidence type="ECO:0000313" key="6">
    <source>
        <dbReference type="EMBL" id="GGK16285.1"/>
    </source>
</evidence>
<protein>
    <recommendedName>
        <fullName evidence="2">N-acetylmuramoyl-L-alanine amidase</fullName>
        <ecNumber evidence="2">3.5.1.28</ecNumber>
    </recommendedName>
</protein>
<evidence type="ECO:0000256" key="1">
    <source>
        <dbReference type="ARBA" id="ARBA00001561"/>
    </source>
</evidence>
<dbReference type="Pfam" id="PF01510">
    <property type="entry name" value="Amidase_2"/>
    <property type="match status" value="1"/>
</dbReference>
<dbReference type="CDD" id="cd06583">
    <property type="entry name" value="PGRP"/>
    <property type="match status" value="1"/>
</dbReference>
<dbReference type="EC" id="3.5.1.28" evidence="2"/>
<keyword evidence="3" id="KW-0378">Hydrolase</keyword>
<dbReference type="PANTHER" id="PTHR30417:SF1">
    <property type="entry name" value="N-ACETYLMURAMOYL-L-ALANINE AMIDASE AMID"/>
    <property type="match status" value="1"/>
</dbReference>
<name>A0ABQ2ELG2_9GAMM</name>
<feature type="domain" description="N-acetylmuramoyl-L-alanine amidase" evidence="5">
    <location>
        <begin position="3"/>
        <end position="138"/>
    </location>
</feature>
<dbReference type="Gene3D" id="3.40.80.10">
    <property type="entry name" value="Peptidoglycan recognition protein-like"/>
    <property type="match status" value="1"/>
</dbReference>
<dbReference type="InterPro" id="IPR036505">
    <property type="entry name" value="Amidase/PGRP_sf"/>
</dbReference>